<proteinExistence type="predicted"/>
<dbReference type="EMBL" id="CAJNOJ010000371">
    <property type="protein sequence ID" value="CAF1421556.1"/>
    <property type="molecule type" value="Genomic_DNA"/>
</dbReference>
<organism evidence="1 4">
    <name type="scientific">Adineta ricciae</name>
    <name type="common">Rotifer</name>
    <dbReference type="NCBI Taxonomy" id="249248"/>
    <lineage>
        <taxon>Eukaryota</taxon>
        <taxon>Metazoa</taxon>
        <taxon>Spiralia</taxon>
        <taxon>Gnathifera</taxon>
        <taxon>Rotifera</taxon>
        <taxon>Eurotatoria</taxon>
        <taxon>Bdelloidea</taxon>
        <taxon>Adinetida</taxon>
        <taxon>Adinetidae</taxon>
        <taxon>Adineta</taxon>
    </lineage>
</organism>
<dbReference type="EMBL" id="CAJNOR010012002">
    <property type="protein sequence ID" value="CAF1665069.1"/>
    <property type="molecule type" value="Genomic_DNA"/>
</dbReference>
<accession>A0A815MET0</accession>
<dbReference type="SUPFAM" id="SSF55144">
    <property type="entry name" value="LigT-like"/>
    <property type="match status" value="1"/>
</dbReference>
<dbReference type="AlphaFoldDB" id="A0A815MET0"/>
<dbReference type="Proteomes" id="UP000663852">
    <property type="component" value="Unassembled WGS sequence"/>
</dbReference>
<evidence type="ECO:0000313" key="2">
    <source>
        <dbReference type="EMBL" id="CAF1665069.1"/>
    </source>
</evidence>
<dbReference type="PANTHER" id="PTHR28141">
    <property type="entry name" value="2',3'-CYCLIC-NUCLEOTIDE 3'-PHOSPHODIESTERASE"/>
    <property type="match status" value="1"/>
</dbReference>
<dbReference type="Pfam" id="PF07823">
    <property type="entry name" value="CPDase"/>
    <property type="match status" value="1"/>
</dbReference>
<dbReference type="InterPro" id="IPR009097">
    <property type="entry name" value="Cyclic_Pdiesterase"/>
</dbReference>
<dbReference type="PANTHER" id="PTHR28141:SF1">
    <property type="entry name" value="2',3'-CYCLIC-NUCLEOTIDE 3'-PHOSPHODIESTERASE"/>
    <property type="match status" value="1"/>
</dbReference>
<evidence type="ECO:0000313" key="1">
    <source>
        <dbReference type="EMBL" id="CAF1421556.1"/>
    </source>
</evidence>
<evidence type="ECO:0008006" key="5">
    <source>
        <dbReference type="Google" id="ProtNLM"/>
    </source>
</evidence>
<evidence type="ECO:0000313" key="4">
    <source>
        <dbReference type="Proteomes" id="UP000663852"/>
    </source>
</evidence>
<comment type="caution">
    <text evidence="1">The sequence shown here is derived from an EMBL/GenBank/DDBJ whole genome shotgun (WGS) entry which is preliminary data.</text>
</comment>
<dbReference type="OrthoDB" id="514292at2759"/>
<gene>
    <name evidence="1" type="ORF">EDS130_LOCUS37523</name>
    <name evidence="2" type="ORF">XAT740_LOCUS57613</name>
</gene>
<dbReference type="InterPro" id="IPR012386">
    <property type="entry name" value="Cyclic-nucl_3Pdiesterase"/>
</dbReference>
<protein>
    <recommendedName>
        <fullName evidence="5">2',3'-cyclic-nucleotide 3'-phosphodiesterase</fullName>
    </recommendedName>
</protein>
<dbReference type="GO" id="GO:0009187">
    <property type="term" value="P:cyclic nucleotide metabolic process"/>
    <property type="evidence" value="ECO:0007669"/>
    <property type="project" value="TreeGrafter"/>
</dbReference>
<keyword evidence="3" id="KW-1185">Reference proteome</keyword>
<reference evidence="1" key="1">
    <citation type="submission" date="2021-02" db="EMBL/GenBank/DDBJ databases">
        <authorList>
            <person name="Nowell W R."/>
        </authorList>
    </citation>
    <scope>NUCLEOTIDE SEQUENCE</scope>
</reference>
<evidence type="ECO:0000313" key="3">
    <source>
        <dbReference type="Proteomes" id="UP000663828"/>
    </source>
</evidence>
<sequence length="179" mass="20330">MGYSLWLVPPTNSKIISSLISTIKSFNCSFAPHVTIVSKIPLSTSIDEIKASLTAYFNEHSLPEVHIKSLHTGSEFFKRIFLRCQRTDSLVSLARFSKQTFANNNENIDQWVEDYDPHISLIYAEEKDCDDQELISQIDRLALIEKTWQGGKIQLVDTSAKLSEWKTVLDFDIPNSTSS</sequence>
<dbReference type="Proteomes" id="UP000663828">
    <property type="component" value="Unassembled WGS sequence"/>
</dbReference>
<name>A0A815MET0_ADIRI</name>
<dbReference type="Gene3D" id="3.90.1140.10">
    <property type="entry name" value="Cyclic phosphodiesterase"/>
    <property type="match status" value="1"/>
</dbReference>
<dbReference type="GO" id="GO:0004113">
    <property type="term" value="F:2',3'-cyclic-nucleotide 3'-phosphodiesterase activity"/>
    <property type="evidence" value="ECO:0007669"/>
    <property type="project" value="TreeGrafter"/>
</dbReference>